<dbReference type="EMBL" id="AWWV01016030">
    <property type="protein sequence ID" value="OMO50817.1"/>
    <property type="molecule type" value="Genomic_DNA"/>
</dbReference>
<organism evidence="2 3">
    <name type="scientific">Corchorus capsularis</name>
    <name type="common">Jute</name>
    <dbReference type="NCBI Taxonomy" id="210143"/>
    <lineage>
        <taxon>Eukaryota</taxon>
        <taxon>Viridiplantae</taxon>
        <taxon>Streptophyta</taxon>
        <taxon>Embryophyta</taxon>
        <taxon>Tracheophyta</taxon>
        <taxon>Spermatophyta</taxon>
        <taxon>Magnoliopsida</taxon>
        <taxon>eudicotyledons</taxon>
        <taxon>Gunneridae</taxon>
        <taxon>Pentapetalae</taxon>
        <taxon>rosids</taxon>
        <taxon>malvids</taxon>
        <taxon>Malvales</taxon>
        <taxon>Malvaceae</taxon>
        <taxon>Grewioideae</taxon>
        <taxon>Apeibeae</taxon>
        <taxon>Corchorus</taxon>
    </lineage>
</organism>
<evidence type="ECO:0000313" key="3">
    <source>
        <dbReference type="Proteomes" id="UP000188268"/>
    </source>
</evidence>
<dbReference type="Gramene" id="OMO50817">
    <property type="protein sequence ID" value="OMO50817"/>
    <property type="gene ID" value="CCACVL1_30234"/>
</dbReference>
<dbReference type="OMA" id="RVKTNCL"/>
<reference evidence="2 3" key="1">
    <citation type="submission" date="2013-09" db="EMBL/GenBank/DDBJ databases">
        <title>Corchorus capsularis genome sequencing.</title>
        <authorList>
            <person name="Alam M."/>
            <person name="Haque M.S."/>
            <person name="Islam M.S."/>
            <person name="Emdad E.M."/>
            <person name="Islam M.M."/>
            <person name="Ahmed B."/>
            <person name="Halim A."/>
            <person name="Hossen Q.M.M."/>
            <person name="Hossain M.Z."/>
            <person name="Ahmed R."/>
            <person name="Khan M.M."/>
            <person name="Islam R."/>
            <person name="Rashid M.M."/>
            <person name="Khan S.A."/>
            <person name="Rahman M.S."/>
            <person name="Alam M."/>
        </authorList>
    </citation>
    <scope>NUCLEOTIDE SEQUENCE [LARGE SCALE GENOMIC DNA]</scope>
    <source>
        <strain evidence="3">cv. CVL-1</strain>
        <tissue evidence="2">Whole seedling</tissue>
    </source>
</reference>
<feature type="compositionally biased region" description="Polar residues" evidence="1">
    <location>
        <begin position="9"/>
        <end position="26"/>
    </location>
</feature>
<evidence type="ECO:0000313" key="2">
    <source>
        <dbReference type="EMBL" id="OMO50817.1"/>
    </source>
</evidence>
<sequence length="96" mass="10880">MEEIKHSPPLNTSKTTAANREQQASAVSRIRRDCLAFGVSLREGLRYVKAIFVGQAKRLTARNEQEATRAELRAQKMQVEAADEAEDTKKRIYKSM</sequence>
<name>A0A1R3FYA1_COCAP</name>
<evidence type="ECO:0000256" key="1">
    <source>
        <dbReference type="SAM" id="MobiDB-lite"/>
    </source>
</evidence>
<proteinExistence type="predicted"/>
<comment type="caution">
    <text evidence="2">The sequence shown here is derived from an EMBL/GenBank/DDBJ whole genome shotgun (WGS) entry which is preliminary data.</text>
</comment>
<dbReference type="Proteomes" id="UP000188268">
    <property type="component" value="Unassembled WGS sequence"/>
</dbReference>
<keyword evidence="3" id="KW-1185">Reference proteome</keyword>
<protein>
    <submittedName>
        <fullName evidence="2">Uncharacterized protein</fullName>
    </submittedName>
</protein>
<dbReference type="OrthoDB" id="678007at2759"/>
<feature type="region of interest" description="Disordered" evidence="1">
    <location>
        <begin position="1"/>
        <end position="26"/>
    </location>
</feature>
<dbReference type="AlphaFoldDB" id="A0A1R3FYA1"/>
<accession>A0A1R3FYA1</accession>
<gene>
    <name evidence="2" type="ORF">CCACVL1_30234</name>
</gene>